<organism evidence="2 3">
    <name type="scientific">Mesonia phycicola</name>
    <dbReference type="NCBI Taxonomy" id="579105"/>
    <lineage>
        <taxon>Bacteria</taxon>
        <taxon>Pseudomonadati</taxon>
        <taxon>Bacteroidota</taxon>
        <taxon>Flavobacteriia</taxon>
        <taxon>Flavobacteriales</taxon>
        <taxon>Flavobacteriaceae</taxon>
        <taxon>Mesonia</taxon>
    </lineage>
</organism>
<dbReference type="RefSeq" id="WP_073148960.1">
    <property type="nucleotide sequence ID" value="NZ_FQYY01000003.1"/>
</dbReference>
<evidence type="ECO:0000313" key="3">
    <source>
        <dbReference type="Proteomes" id="UP000184225"/>
    </source>
</evidence>
<keyword evidence="1" id="KW-0472">Membrane</keyword>
<gene>
    <name evidence="2" type="ORF">SAMN04488096_103109</name>
</gene>
<name>A0A1M6CQB8_9FLAO</name>
<dbReference type="Pfam" id="PF10990">
    <property type="entry name" value="DUF2809"/>
    <property type="match status" value="1"/>
</dbReference>
<accession>A0A1M6CQB8</accession>
<feature type="transmembrane region" description="Helical" evidence="1">
    <location>
        <begin position="6"/>
        <end position="22"/>
    </location>
</feature>
<dbReference type="OrthoDB" id="5360192at2"/>
<evidence type="ECO:0000313" key="2">
    <source>
        <dbReference type="EMBL" id="SHI63212.1"/>
    </source>
</evidence>
<evidence type="ECO:0008006" key="4">
    <source>
        <dbReference type="Google" id="ProtNLM"/>
    </source>
</evidence>
<keyword evidence="1" id="KW-0812">Transmembrane</keyword>
<dbReference type="AlphaFoldDB" id="A0A1M6CQB8"/>
<sequence length="123" mass="14534">MFRFNYKYLLLTIFFFLIEVGIERYFHGGFIRNVLGDYIIVFVMYCFVKTFFSFKTLYVAILVLLISYLVEICQYVDVLKLLNISRNRSTDILVGSSFDWKDMAAYTAAFITILVVEKILQKK</sequence>
<dbReference type="EMBL" id="FQYY01000003">
    <property type="protein sequence ID" value="SHI63212.1"/>
    <property type="molecule type" value="Genomic_DNA"/>
</dbReference>
<reference evidence="2 3" key="1">
    <citation type="submission" date="2016-11" db="EMBL/GenBank/DDBJ databases">
        <authorList>
            <person name="Jaros S."/>
            <person name="Januszkiewicz K."/>
            <person name="Wedrychowicz H."/>
        </authorList>
    </citation>
    <scope>NUCLEOTIDE SEQUENCE [LARGE SCALE GENOMIC DNA]</scope>
    <source>
        <strain evidence="2 3">DSM 21425</strain>
    </source>
</reference>
<protein>
    <recommendedName>
        <fullName evidence="4">DUF2809 domain-containing protein</fullName>
    </recommendedName>
</protein>
<evidence type="ECO:0000256" key="1">
    <source>
        <dbReference type="SAM" id="Phobius"/>
    </source>
</evidence>
<feature type="transmembrane region" description="Helical" evidence="1">
    <location>
        <begin position="103"/>
        <end position="120"/>
    </location>
</feature>
<dbReference type="STRING" id="579105.SAMN04488096_103109"/>
<proteinExistence type="predicted"/>
<keyword evidence="3" id="KW-1185">Reference proteome</keyword>
<dbReference type="Proteomes" id="UP000184225">
    <property type="component" value="Unassembled WGS sequence"/>
</dbReference>
<keyword evidence="1" id="KW-1133">Transmembrane helix</keyword>
<feature type="transmembrane region" description="Helical" evidence="1">
    <location>
        <begin position="58"/>
        <end position="82"/>
    </location>
</feature>
<dbReference type="InterPro" id="IPR021257">
    <property type="entry name" value="DUF2809"/>
</dbReference>
<feature type="transmembrane region" description="Helical" evidence="1">
    <location>
        <begin position="34"/>
        <end position="52"/>
    </location>
</feature>